<dbReference type="EMBL" id="CP092864">
    <property type="protein sequence ID" value="UYV63061.1"/>
    <property type="molecule type" value="Genomic_DNA"/>
</dbReference>
<proteinExistence type="predicted"/>
<accession>A0ABY6K429</accession>
<evidence type="ECO:0000313" key="2">
    <source>
        <dbReference type="Proteomes" id="UP001235939"/>
    </source>
</evidence>
<sequence length="75" mass="8736">MDVFQTDHYAVNGVEWHAQTLDDALQTECAELRTWTRTSTYVFPRDAAERDLACTGEGVVVLNSVWMDIKTWWQR</sequence>
<protein>
    <submittedName>
        <fullName evidence="1">Uncharacterized protein</fullName>
    </submittedName>
</protein>
<dbReference type="Proteomes" id="UP001235939">
    <property type="component" value="Chromosome 02"/>
</dbReference>
<name>A0ABY6K429_9ARAC</name>
<gene>
    <name evidence="1" type="ORF">LAZ67_2003022</name>
</gene>
<keyword evidence="2" id="KW-1185">Reference proteome</keyword>
<evidence type="ECO:0000313" key="1">
    <source>
        <dbReference type="EMBL" id="UYV63061.1"/>
    </source>
</evidence>
<reference evidence="1 2" key="1">
    <citation type="submission" date="2022-01" db="EMBL/GenBank/DDBJ databases">
        <title>A chromosomal length assembly of Cordylochernes scorpioides.</title>
        <authorList>
            <person name="Zeh D."/>
            <person name="Zeh J."/>
        </authorList>
    </citation>
    <scope>NUCLEOTIDE SEQUENCE [LARGE SCALE GENOMIC DNA]</scope>
    <source>
        <strain evidence="1">IN4F17</strain>
        <tissue evidence="1">Whole Body</tissue>
    </source>
</reference>
<organism evidence="1 2">
    <name type="scientific">Cordylochernes scorpioides</name>
    <dbReference type="NCBI Taxonomy" id="51811"/>
    <lineage>
        <taxon>Eukaryota</taxon>
        <taxon>Metazoa</taxon>
        <taxon>Ecdysozoa</taxon>
        <taxon>Arthropoda</taxon>
        <taxon>Chelicerata</taxon>
        <taxon>Arachnida</taxon>
        <taxon>Pseudoscorpiones</taxon>
        <taxon>Cheliferoidea</taxon>
        <taxon>Chernetidae</taxon>
        <taxon>Cordylochernes</taxon>
    </lineage>
</organism>